<evidence type="ECO:0000256" key="2">
    <source>
        <dbReference type="ARBA" id="ARBA00022448"/>
    </source>
</evidence>
<dbReference type="Gene3D" id="1.25.10.10">
    <property type="entry name" value="Leucine-rich Repeat Variant"/>
    <property type="match status" value="1"/>
</dbReference>
<evidence type="ECO:0000256" key="1">
    <source>
        <dbReference type="ARBA" id="ARBA00010394"/>
    </source>
</evidence>
<dbReference type="STRING" id="131310.A0A0N4ZY21"/>
<name>A0A0N4ZY21_PARTI</name>
<dbReference type="PANTHER" id="PTHR23316">
    <property type="entry name" value="IMPORTIN ALPHA"/>
    <property type="match status" value="1"/>
</dbReference>
<dbReference type="AlphaFoldDB" id="A0A0N4ZY21"/>
<keyword evidence="3" id="KW-0653">Protein transport</keyword>
<sequence>MDENHNSNQTLFNNSSVTRIGLSEQLHRDYDMIVYDEFINISSDNFTYKLLKVTLERVRKLISSENTSLGEILDNELLHSLADGLKIDDHEMQYECIRTLDDIITKYPEKINAIFNTGCCRLLLDLFKSNNENISYEALKIVRTFTYSSIELRYYVIGLGLIDKLGYMIINLDNYTEQTIKSVLNWLSIIFTTRRFHYLFNEFKKIFTLLLSMILKNKESWIVLYAVSILNSISHCSDGEVKDLMTPQVVDILFKLLETECPQKVKCGLFIFLFATTRNKRDITKIIVNRGILKSVFPRLLSSYFIPIVELCAHFLGEIFFDNENSIEAVIDANLIIPLLKSLRKVSLSNRKAIFKAFLNLLNCGNYQQKLVFWKVGGIILLLQMLTTTNVKDDIYYILKIFYDLLKSVAESCQNDLSSLKDQSKQCGALGFIKELQRSEFLEVNNIANKIINDFFVELPTNN</sequence>
<dbReference type="Proteomes" id="UP000038045">
    <property type="component" value="Unplaced"/>
</dbReference>
<organism evidence="4 5">
    <name type="scientific">Parastrongyloides trichosuri</name>
    <name type="common">Possum-specific nematode worm</name>
    <dbReference type="NCBI Taxonomy" id="131310"/>
    <lineage>
        <taxon>Eukaryota</taxon>
        <taxon>Metazoa</taxon>
        <taxon>Ecdysozoa</taxon>
        <taxon>Nematoda</taxon>
        <taxon>Chromadorea</taxon>
        <taxon>Rhabditida</taxon>
        <taxon>Tylenchina</taxon>
        <taxon>Panagrolaimomorpha</taxon>
        <taxon>Strongyloidoidea</taxon>
        <taxon>Strongyloididae</taxon>
        <taxon>Parastrongyloides</taxon>
    </lineage>
</organism>
<evidence type="ECO:0000313" key="5">
    <source>
        <dbReference type="WBParaSite" id="PTRK_0001369400.1"/>
    </source>
</evidence>
<proteinExistence type="inferred from homology"/>
<dbReference type="GO" id="GO:0015031">
    <property type="term" value="P:protein transport"/>
    <property type="evidence" value="ECO:0007669"/>
    <property type="project" value="UniProtKB-KW"/>
</dbReference>
<evidence type="ECO:0000313" key="4">
    <source>
        <dbReference type="Proteomes" id="UP000038045"/>
    </source>
</evidence>
<dbReference type="WBParaSite" id="PTRK_0001369400.1">
    <property type="protein sequence ID" value="PTRK_0001369400.1"/>
    <property type="gene ID" value="PTRK_0001369400"/>
</dbReference>
<reference evidence="5" key="1">
    <citation type="submission" date="2017-02" db="UniProtKB">
        <authorList>
            <consortium name="WormBaseParasite"/>
        </authorList>
    </citation>
    <scope>IDENTIFICATION</scope>
</reference>
<dbReference type="SUPFAM" id="SSF48371">
    <property type="entry name" value="ARM repeat"/>
    <property type="match status" value="1"/>
</dbReference>
<dbReference type="InterPro" id="IPR011989">
    <property type="entry name" value="ARM-like"/>
</dbReference>
<evidence type="ECO:0000256" key="3">
    <source>
        <dbReference type="ARBA" id="ARBA00022927"/>
    </source>
</evidence>
<keyword evidence="4" id="KW-1185">Reference proteome</keyword>
<comment type="similarity">
    <text evidence="1">Belongs to the importin alpha family.</text>
</comment>
<accession>A0A0N4ZY21</accession>
<keyword evidence="2" id="KW-0813">Transport</keyword>
<protein>
    <submittedName>
        <fullName evidence="5">Armadillo repeat-containing protein 8</fullName>
    </submittedName>
</protein>
<dbReference type="InterPro" id="IPR016024">
    <property type="entry name" value="ARM-type_fold"/>
</dbReference>